<feature type="domain" description="Major facilitator superfamily (MFS) profile" evidence="9">
    <location>
        <begin position="10"/>
        <end position="404"/>
    </location>
</feature>
<feature type="transmembrane region" description="Helical" evidence="8">
    <location>
        <begin position="218"/>
        <end position="243"/>
    </location>
</feature>
<evidence type="ECO:0000259" key="9">
    <source>
        <dbReference type="PROSITE" id="PS50850"/>
    </source>
</evidence>
<name>A0ABU0FK92_9HYPH</name>
<dbReference type="Gene3D" id="1.20.1250.20">
    <property type="entry name" value="MFS general substrate transporter like domains"/>
    <property type="match status" value="1"/>
</dbReference>
<dbReference type="SUPFAM" id="SSF103473">
    <property type="entry name" value="MFS general substrate transporter"/>
    <property type="match status" value="1"/>
</dbReference>
<feature type="transmembrane region" description="Helical" evidence="8">
    <location>
        <begin position="255"/>
        <end position="278"/>
    </location>
</feature>
<evidence type="ECO:0000256" key="4">
    <source>
        <dbReference type="ARBA" id="ARBA00022448"/>
    </source>
</evidence>
<reference evidence="10 11" key="1">
    <citation type="submission" date="2023-07" db="EMBL/GenBank/DDBJ databases">
        <title>Genomic Encyclopedia of Type Strains, Phase IV (KMG-IV): sequencing the most valuable type-strain genomes for metagenomic binning, comparative biology and taxonomic classification.</title>
        <authorList>
            <person name="Goeker M."/>
        </authorList>
    </citation>
    <scope>NUCLEOTIDE SEQUENCE [LARGE SCALE GENOMIC DNA]</scope>
    <source>
        <strain evidence="10 11">DSM 5896</strain>
    </source>
</reference>
<keyword evidence="5 8" id="KW-0812">Transmembrane</keyword>
<feature type="transmembrane region" description="Helical" evidence="8">
    <location>
        <begin position="81"/>
        <end position="100"/>
    </location>
</feature>
<comment type="similarity">
    <text evidence="3">Belongs to the major facilitator superfamily. TCR/Tet family.</text>
</comment>
<dbReference type="PROSITE" id="PS00216">
    <property type="entry name" value="SUGAR_TRANSPORT_1"/>
    <property type="match status" value="1"/>
</dbReference>
<evidence type="ECO:0000313" key="10">
    <source>
        <dbReference type="EMBL" id="MDQ0395033.1"/>
    </source>
</evidence>
<keyword evidence="4" id="KW-0813">Transport</keyword>
<feature type="transmembrane region" description="Helical" evidence="8">
    <location>
        <begin position="138"/>
        <end position="161"/>
    </location>
</feature>
<evidence type="ECO:0000256" key="7">
    <source>
        <dbReference type="ARBA" id="ARBA00023136"/>
    </source>
</evidence>
<feature type="transmembrane region" description="Helical" evidence="8">
    <location>
        <begin position="343"/>
        <end position="369"/>
    </location>
</feature>
<dbReference type="PANTHER" id="PTHR23504">
    <property type="entry name" value="MAJOR FACILITATOR SUPERFAMILY DOMAIN-CONTAINING PROTEIN 10"/>
    <property type="match status" value="1"/>
</dbReference>
<dbReference type="PANTHER" id="PTHR23504:SF15">
    <property type="entry name" value="MAJOR FACILITATOR SUPERFAMILY (MFS) PROFILE DOMAIN-CONTAINING PROTEIN"/>
    <property type="match status" value="1"/>
</dbReference>
<feature type="transmembrane region" description="Helical" evidence="8">
    <location>
        <begin position="285"/>
        <end position="304"/>
    </location>
</feature>
<proteinExistence type="inferred from homology"/>
<accession>A0ABU0FK92</accession>
<keyword evidence="7 8" id="KW-0472">Membrane</keyword>
<evidence type="ECO:0000313" key="11">
    <source>
        <dbReference type="Proteomes" id="UP001237448"/>
    </source>
</evidence>
<feature type="transmembrane region" description="Helical" evidence="8">
    <location>
        <begin position="310"/>
        <end position="331"/>
    </location>
</feature>
<feature type="transmembrane region" description="Helical" evidence="8">
    <location>
        <begin position="106"/>
        <end position="126"/>
    </location>
</feature>
<dbReference type="PROSITE" id="PS50850">
    <property type="entry name" value="MFS"/>
    <property type="match status" value="1"/>
</dbReference>
<organism evidence="10 11">
    <name type="scientific">Labrys monachus</name>
    <dbReference type="NCBI Taxonomy" id="217067"/>
    <lineage>
        <taxon>Bacteria</taxon>
        <taxon>Pseudomonadati</taxon>
        <taxon>Pseudomonadota</taxon>
        <taxon>Alphaproteobacteria</taxon>
        <taxon>Hyphomicrobiales</taxon>
        <taxon>Xanthobacteraceae</taxon>
        <taxon>Labrys</taxon>
    </lineage>
</organism>
<evidence type="ECO:0000256" key="2">
    <source>
        <dbReference type="ARBA" id="ARBA00004141"/>
    </source>
</evidence>
<evidence type="ECO:0000256" key="8">
    <source>
        <dbReference type="SAM" id="Phobius"/>
    </source>
</evidence>
<protein>
    <submittedName>
        <fullName evidence="10">DHA1 family tetracycline resistance protein-like MFS transporter</fullName>
    </submittedName>
</protein>
<dbReference type="EMBL" id="JAUSVK010000001">
    <property type="protein sequence ID" value="MDQ0395033.1"/>
    <property type="molecule type" value="Genomic_DNA"/>
</dbReference>
<dbReference type="InterPro" id="IPR011701">
    <property type="entry name" value="MFS"/>
</dbReference>
<keyword evidence="6 8" id="KW-1133">Transmembrane helix</keyword>
<comment type="subcellular location">
    <subcellularLocation>
        <location evidence="2">Membrane</location>
        <topology evidence="2">Multi-pass membrane protein</topology>
    </subcellularLocation>
</comment>
<gene>
    <name evidence="10" type="ORF">J3R73_004825</name>
</gene>
<evidence type="ECO:0000256" key="5">
    <source>
        <dbReference type="ARBA" id="ARBA00022692"/>
    </source>
</evidence>
<dbReference type="PRINTS" id="PR01035">
    <property type="entry name" value="TCRTETA"/>
</dbReference>
<dbReference type="InterPro" id="IPR001958">
    <property type="entry name" value="Tet-R_TetA/multi-R_MdtG-like"/>
</dbReference>
<evidence type="ECO:0000256" key="3">
    <source>
        <dbReference type="ARBA" id="ARBA00007520"/>
    </source>
</evidence>
<dbReference type="CDD" id="cd17388">
    <property type="entry name" value="MFS_TetA"/>
    <property type="match status" value="1"/>
</dbReference>
<comment type="caution">
    <text evidence="10">The sequence shown here is derived from an EMBL/GenBank/DDBJ whole genome shotgun (WGS) entry which is preliminary data.</text>
</comment>
<dbReference type="Pfam" id="PF07690">
    <property type="entry name" value="MFS_1"/>
    <property type="match status" value="1"/>
</dbReference>
<comment type="function">
    <text evidence="1">Resistance to tetracycline by an active tetracycline efflux. This is an energy-dependent process that decreases the accumulation of the antibiotic in whole cells. This protein functions as a metal-tetracycline/H(+) antiporter.</text>
</comment>
<feature type="transmembrane region" description="Helical" evidence="8">
    <location>
        <begin position="167"/>
        <end position="187"/>
    </location>
</feature>
<dbReference type="InterPro" id="IPR005829">
    <property type="entry name" value="Sugar_transporter_CS"/>
</dbReference>
<dbReference type="RefSeq" id="WP_307433201.1">
    <property type="nucleotide sequence ID" value="NZ_JAUSVK010000001.1"/>
</dbReference>
<dbReference type="InterPro" id="IPR020846">
    <property type="entry name" value="MFS_dom"/>
</dbReference>
<feature type="transmembrane region" description="Helical" evidence="8">
    <location>
        <begin position="12"/>
        <end position="32"/>
    </location>
</feature>
<feature type="transmembrane region" description="Helical" evidence="8">
    <location>
        <begin position="44"/>
        <end position="69"/>
    </location>
</feature>
<feature type="transmembrane region" description="Helical" evidence="8">
    <location>
        <begin position="381"/>
        <end position="400"/>
    </location>
</feature>
<evidence type="ECO:0000256" key="6">
    <source>
        <dbReference type="ARBA" id="ARBA00022989"/>
    </source>
</evidence>
<keyword evidence="11" id="KW-1185">Reference proteome</keyword>
<evidence type="ECO:0000256" key="1">
    <source>
        <dbReference type="ARBA" id="ARBA00003279"/>
    </source>
</evidence>
<dbReference type="InterPro" id="IPR036259">
    <property type="entry name" value="MFS_trans_sf"/>
</dbReference>
<dbReference type="Proteomes" id="UP001237448">
    <property type="component" value="Unassembled WGS sequence"/>
</dbReference>
<sequence length="404" mass="42571">MTDSKTSPHALTFVLITVLIDMIGLGIIIPVLPRLIADIAHVDIAQASILGGWLFVAYSAMQFLFGPVIGNLSDAFGRRPVLLVSVAGLGIDYALTALAPTIGWLFAGRLIAGLCGASYTTANAFIADITPPEGRAKAFGMIGAAFGIGFIIGPGIGGFLATYGDRAPFYAAAAFSIANVLYGWFVLPETLSRDKRRPFALARANPLGALIAFRRHPVLVGFGAALFLHMLATNVYPAVWAYYTIYRFGWTEWQVGLSLTAFGVVTALVQGGLVGLFIQRFGERLAAVISLFVECVIAIGYGLATQGWMIYALLVIGALQGIAMPAINAMMTRQVDERTQGELQGAISSLMGIAAIIGPALATQLFGLFAGPGAVIELPGAPFFAAAILSVVALWLFVGVPRKA</sequence>